<protein>
    <submittedName>
        <fullName evidence="2">Uncharacterized protein</fullName>
    </submittedName>
</protein>
<dbReference type="AlphaFoldDB" id="A0A6N4WDC7"/>
<name>A0A6N4WDC7_9MYCO</name>
<organism evidence="2 3">
    <name type="scientific">Mycolicibacterium anyangense</name>
    <dbReference type="NCBI Taxonomy" id="1431246"/>
    <lineage>
        <taxon>Bacteria</taxon>
        <taxon>Bacillati</taxon>
        <taxon>Actinomycetota</taxon>
        <taxon>Actinomycetes</taxon>
        <taxon>Mycobacteriales</taxon>
        <taxon>Mycobacteriaceae</taxon>
        <taxon>Mycolicibacterium</taxon>
    </lineage>
</organism>
<evidence type="ECO:0000313" key="2">
    <source>
        <dbReference type="EMBL" id="BBZ78217.1"/>
    </source>
</evidence>
<dbReference type="KEGG" id="many:MANY_35540"/>
<reference evidence="2 3" key="1">
    <citation type="journal article" date="2019" name="Emerg. Microbes Infect.">
        <title>Comprehensive subspecies identification of 175 nontuberculous mycobacteria species based on 7547 genomic profiles.</title>
        <authorList>
            <person name="Matsumoto Y."/>
            <person name="Kinjo T."/>
            <person name="Motooka D."/>
            <person name="Nabeya D."/>
            <person name="Jung N."/>
            <person name="Uechi K."/>
            <person name="Horii T."/>
            <person name="Iida T."/>
            <person name="Fujita J."/>
            <person name="Nakamura S."/>
        </authorList>
    </citation>
    <scope>NUCLEOTIDE SEQUENCE [LARGE SCALE GENOMIC DNA]</scope>
    <source>
        <strain evidence="2 3">JCM 30275</strain>
    </source>
</reference>
<feature type="region of interest" description="Disordered" evidence="1">
    <location>
        <begin position="1"/>
        <end position="23"/>
    </location>
</feature>
<dbReference type="EMBL" id="AP022620">
    <property type="protein sequence ID" value="BBZ78217.1"/>
    <property type="molecule type" value="Genomic_DNA"/>
</dbReference>
<proteinExistence type="predicted"/>
<gene>
    <name evidence="2" type="ORF">MANY_35540</name>
</gene>
<evidence type="ECO:0000256" key="1">
    <source>
        <dbReference type="SAM" id="MobiDB-lite"/>
    </source>
</evidence>
<sequence>MPNVATSYAPKPRTVAAASRDDDNRRRDLAFEAIPSAWPGLSRSSREDVIDLLSTYDHVLALKCLVDSTSLDSTIADAIRAELGQQT</sequence>
<evidence type="ECO:0000313" key="3">
    <source>
        <dbReference type="Proteomes" id="UP000467249"/>
    </source>
</evidence>
<accession>A0A6N4WDC7</accession>
<dbReference type="Proteomes" id="UP000467249">
    <property type="component" value="Chromosome"/>
</dbReference>
<keyword evidence="3" id="KW-1185">Reference proteome</keyword>